<evidence type="ECO:0000256" key="5">
    <source>
        <dbReference type="ARBA" id="ARBA00011462"/>
    </source>
</evidence>
<keyword evidence="19" id="KW-1185">Reference proteome</keyword>
<reference evidence="18 19" key="1">
    <citation type="submission" date="2014-12" db="EMBL/GenBank/DDBJ databases">
        <title>Genomes of Geoalkalibacter ferrihydriticus and Geoalkalibacter subterraneus, two haloalkaliphilic metal-reducing members of the Geobacteraceae.</title>
        <authorList>
            <person name="Badalamenti J.P."/>
            <person name="Torres C.I."/>
            <person name="Krajmalnik-Brown R."/>
            <person name="Bond D.R."/>
        </authorList>
    </citation>
    <scope>NUCLEOTIDE SEQUENCE [LARGE SCALE GENOMIC DNA]</scope>
    <source>
        <strain evidence="18 19">DSM 17813</strain>
    </source>
</reference>
<dbReference type="PANTHER" id="PTHR43457">
    <property type="entry name" value="NITROGENASE MOLYBDENUM-IRON PROTEIN ALPHA CHAIN"/>
    <property type="match status" value="1"/>
</dbReference>
<organism evidence="18 19">
    <name type="scientific">Geoalkalibacter ferrihydriticus DSM 17813</name>
    <dbReference type="NCBI Taxonomy" id="1121915"/>
    <lineage>
        <taxon>Bacteria</taxon>
        <taxon>Pseudomonadati</taxon>
        <taxon>Thermodesulfobacteriota</taxon>
        <taxon>Desulfuromonadia</taxon>
        <taxon>Desulfuromonadales</taxon>
        <taxon>Geoalkalibacteraceae</taxon>
        <taxon>Geoalkalibacter</taxon>
    </lineage>
</organism>
<evidence type="ECO:0000256" key="12">
    <source>
        <dbReference type="ARBA" id="ARBA00023014"/>
    </source>
</evidence>
<dbReference type="CDD" id="cd01976">
    <property type="entry name" value="Nitrogenase_MoFe_alpha"/>
    <property type="match status" value="1"/>
</dbReference>
<dbReference type="GO" id="GO:0016612">
    <property type="term" value="C:molybdenum-iron nitrogenase complex"/>
    <property type="evidence" value="ECO:0007669"/>
    <property type="project" value="UniProtKB-UniRule"/>
</dbReference>
<dbReference type="NCBIfam" id="TIGR01862">
    <property type="entry name" value="N2-ase-Ialpha"/>
    <property type="match status" value="1"/>
</dbReference>
<keyword evidence="8" id="KW-0547">Nucleotide-binding</keyword>
<keyword evidence="6" id="KW-0500">Molybdenum</keyword>
<dbReference type="GO" id="GO:0005524">
    <property type="term" value="F:ATP binding"/>
    <property type="evidence" value="ECO:0007669"/>
    <property type="project" value="UniProtKB-KW"/>
</dbReference>
<dbReference type="GO" id="GO:0046872">
    <property type="term" value="F:metal ion binding"/>
    <property type="evidence" value="ECO:0007669"/>
    <property type="project" value="UniProtKB-KW"/>
</dbReference>
<comment type="cofactor">
    <cofactor evidence="2">
        <name>[7Fe-Mo-9S-C-homocitryl] cluster</name>
        <dbReference type="ChEBI" id="CHEBI:30409"/>
    </cofactor>
</comment>
<evidence type="ECO:0000256" key="11">
    <source>
        <dbReference type="ARBA" id="ARBA00023004"/>
    </source>
</evidence>
<evidence type="ECO:0000256" key="13">
    <source>
        <dbReference type="ARBA" id="ARBA00023231"/>
    </source>
</evidence>
<comment type="caution">
    <text evidence="18">The sequence shown here is derived from an EMBL/GenBank/DDBJ whole genome shotgun (WGS) entry which is preliminary data.</text>
</comment>
<dbReference type="SUPFAM" id="SSF53807">
    <property type="entry name" value="Helical backbone' metal receptor"/>
    <property type="match status" value="1"/>
</dbReference>
<evidence type="ECO:0000256" key="6">
    <source>
        <dbReference type="ARBA" id="ARBA00022505"/>
    </source>
</evidence>
<proteinExistence type="inferred from homology"/>
<keyword evidence="13 15" id="KW-0535">Nitrogen fixation</keyword>
<evidence type="ECO:0000256" key="16">
    <source>
        <dbReference type="RuleBase" id="RU004022"/>
    </source>
</evidence>
<dbReference type="InterPro" id="IPR010143">
    <property type="entry name" value="Nase_comp1_asu"/>
</dbReference>
<evidence type="ECO:0000256" key="14">
    <source>
        <dbReference type="ARBA" id="ARBA00047967"/>
    </source>
</evidence>
<evidence type="ECO:0000313" key="19">
    <source>
        <dbReference type="Proteomes" id="UP000035068"/>
    </source>
</evidence>
<dbReference type="PROSITE" id="PS00090">
    <property type="entry name" value="NITROGENASE_1_2"/>
    <property type="match status" value="1"/>
</dbReference>
<feature type="domain" description="Nitrogenase/oxidoreductase component 1" evidence="17">
    <location>
        <begin position="74"/>
        <end position="477"/>
    </location>
</feature>
<dbReference type="PROSITE" id="PS00699">
    <property type="entry name" value="NITROGENASE_1_1"/>
    <property type="match status" value="1"/>
</dbReference>
<dbReference type="Pfam" id="PF00148">
    <property type="entry name" value="Oxidored_nitro"/>
    <property type="match status" value="1"/>
</dbReference>
<comment type="similarity">
    <text evidence="4 15">Belongs to the NifD/NifK/NifE/NifN family.</text>
</comment>
<evidence type="ECO:0000256" key="3">
    <source>
        <dbReference type="ARBA" id="ARBA00002621"/>
    </source>
</evidence>
<gene>
    <name evidence="18" type="ORF">GFER_12800</name>
</gene>
<keyword evidence="10 16" id="KW-0560">Oxidoreductase</keyword>
<dbReference type="InterPro" id="IPR000318">
    <property type="entry name" value="Nase_comp1_CS"/>
</dbReference>
<keyword evidence="9" id="KW-0067">ATP-binding</keyword>
<evidence type="ECO:0000256" key="2">
    <source>
        <dbReference type="ARBA" id="ARBA00001969"/>
    </source>
</evidence>
<evidence type="ECO:0000256" key="7">
    <source>
        <dbReference type="ARBA" id="ARBA00022723"/>
    </source>
</evidence>
<comment type="catalytic activity">
    <reaction evidence="14 16">
        <text>N2 + 8 reduced [2Fe-2S]-[ferredoxin] + 16 ATP + 16 H2O = H2 + 8 oxidized [2Fe-2S]-[ferredoxin] + 2 NH4(+) + 16 ADP + 16 phosphate + 6 H(+)</text>
        <dbReference type="Rhea" id="RHEA:21448"/>
        <dbReference type="Rhea" id="RHEA-COMP:10000"/>
        <dbReference type="Rhea" id="RHEA-COMP:10001"/>
        <dbReference type="ChEBI" id="CHEBI:15377"/>
        <dbReference type="ChEBI" id="CHEBI:15378"/>
        <dbReference type="ChEBI" id="CHEBI:17997"/>
        <dbReference type="ChEBI" id="CHEBI:18276"/>
        <dbReference type="ChEBI" id="CHEBI:28938"/>
        <dbReference type="ChEBI" id="CHEBI:30616"/>
        <dbReference type="ChEBI" id="CHEBI:33737"/>
        <dbReference type="ChEBI" id="CHEBI:33738"/>
        <dbReference type="ChEBI" id="CHEBI:43474"/>
        <dbReference type="ChEBI" id="CHEBI:456216"/>
        <dbReference type="EC" id="1.18.6.1"/>
    </reaction>
</comment>
<evidence type="ECO:0000256" key="8">
    <source>
        <dbReference type="ARBA" id="ARBA00022741"/>
    </source>
</evidence>
<accession>A0A0C2DRN0</accession>
<dbReference type="InterPro" id="IPR005972">
    <property type="entry name" value="Nase_Mo-Fe_asu"/>
</dbReference>
<dbReference type="AlphaFoldDB" id="A0A0C2DRN0"/>
<keyword evidence="12" id="KW-0411">Iron-sulfur</keyword>
<dbReference type="InterPro" id="IPR000510">
    <property type="entry name" value="Nase/OxRdtase_comp1"/>
</dbReference>
<dbReference type="Gene3D" id="3.40.50.1980">
    <property type="entry name" value="Nitrogenase molybdenum iron protein domain"/>
    <property type="match status" value="3"/>
</dbReference>
<evidence type="ECO:0000256" key="9">
    <source>
        <dbReference type="ARBA" id="ARBA00022840"/>
    </source>
</evidence>
<evidence type="ECO:0000256" key="10">
    <source>
        <dbReference type="ARBA" id="ARBA00023002"/>
    </source>
</evidence>
<keyword evidence="11 16" id="KW-0408">Iron</keyword>
<dbReference type="GO" id="GO:0016163">
    <property type="term" value="F:nitrogenase activity"/>
    <property type="evidence" value="ECO:0007669"/>
    <property type="project" value="UniProtKB-UniRule"/>
</dbReference>
<dbReference type="EMBL" id="JWJD01000005">
    <property type="protein sequence ID" value="KIH76114.1"/>
    <property type="molecule type" value="Genomic_DNA"/>
</dbReference>
<comment type="subunit">
    <text evidence="5">Tetramer of two alpha and two beta chains. Forms complex with the iron protein (nitrogenase component 2).</text>
</comment>
<dbReference type="PANTHER" id="PTHR43457:SF1">
    <property type="entry name" value="NITROGENASE MOLYBDENUM-IRON PROTEIN ALPHA CHAIN"/>
    <property type="match status" value="1"/>
</dbReference>
<protein>
    <recommendedName>
        <fullName evidence="16">Nitrogenase protein alpha chain</fullName>
        <ecNumber evidence="16">1.18.6.1</ecNumber>
    </recommendedName>
</protein>
<name>A0A0C2DRN0_9BACT</name>
<evidence type="ECO:0000259" key="17">
    <source>
        <dbReference type="Pfam" id="PF00148"/>
    </source>
</evidence>
<comment type="function">
    <text evidence="3">This molybdenum-iron protein is part of the nitrogenase complex that catalyzes the key enzymatic reactions in nitrogen fixation.</text>
</comment>
<dbReference type="GO" id="GO:0051536">
    <property type="term" value="F:iron-sulfur cluster binding"/>
    <property type="evidence" value="ECO:0007669"/>
    <property type="project" value="UniProtKB-KW"/>
</dbReference>
<evidence type="ECO:0000256" key="1">
    <source>
        <dbReference type="ARBA" id="ARBA00001919"/>
    </source>
</evidence>
<keyword evidence="7 16" id="KW-0479">Metal-binding</keyword>
<evidence type="ECO:0000256" key="15">
    <source>
        <dbReference type="RuleBase" id="RU004021"/>
    </source>
</evidence>
<evidence type="ECO:0000313" key="18">
    <source>
        <dbReference type="EMBL" id="KIH76114.1"/>
    </source>
</evidence>
<comment type="cofactor">
    <cofactor evidence="1">
        <name>[8Fe-7S] cluster</name>
        <dbReference type="ChEBI" id="CHEBI:21143"/>
    </cofactor>
</comment>
<dbReference type="RefSeq" id="WP_040100072.1">
    <property type="nucleotide sequence ID" value="NZ_JWJD01000005.1"/>
</dbReference>
<evidence type="ECO:0000256" key="4">
    <source>
        <dbReference type="ARBA" id="ARBA00011002"/>
    </source>
</evidence>
<dbReference type="EC" id="1.18.6.1" evidence="16"/>
<sequence length="489" mass="54678">MYQPGDKDPKVKPEVEGLSKEKAAKLIEETLELYPAKAKKKRAPHLAANDPEDKGCAVRSNKKTVPGVMSARGCAYAGAKGVVWGPIRDMVHISHGPVGCGWYSWGTRRNLTKGVPGVSTFSGMQFTSDFQEKDIVYGGDKKLEKICREVTELFPLAKGVSVLSECPVGLIGDDINATAKKMAGELELPVIPCNCEGFRGVSQSLGHHISNDSIRDHVIGTREFEEEAGPYDIALIGDYNIGGDIWAAVKVLEEIGLNVKAQWTGDGQIEHIAATHKVKLNLIHCYRSMNYMCKVMEEKYGIPWLEFNFFGPTKIKESLRAIAERFDDKIKENVERVIAKYDPIMQAIIDEYRPRLEGKKVMIFVGGLRPRHTIGAYEDLGLVCVGSGYEFAHTDDYDRTYPEMPKGSLVFDDASEMELEIFAKEIKPDLVASGIKEKYVFQKMGLPFRQMHSWDYSGPYHAYEGFEIFARDIDMAINSPTWNLVKSPF</sequence>
<dbReference type="Proteomes" id="UP000035068">
    <property type="component" value="Unassembled WGS sequence"/>
</dbReference>
<dbReference type="NCBIfam" id="TIGR01282">
    <property type="entry name" value="nifD"/>
    <property type="match status" value="1"/>
</dbReference>